<dbReference type="CDD" id="cd17930">
    <property type="entry name" value="DEXHc_cas3"/>
    <property type="match status" value="1"/>
</dbReference>
<reference evidence="11 12" key="1">
    <citation type="journal article" date="2012" name="J. Bacteriol.">
        <title>Complete Genome Sequence of the BTEX-Degrading Bacterium Pseudoxanthomonas spadix BD-a59.</title>
        <authorList>
            <person name="Lee S.H."/>
            <person name="Jin H.M."/>
            <person name="Lee H.J."/>
            <person name="Kim J.M."/>
            <person name="Jeon C.O."/>
        </authorList>
    </citation>
    <scope>NUCLEOTIDE SEQUENCE [LARGE SCALE GENOMIC DNA]</scope>
    <source>
        <strain evidence="11 12">BD-a59</strain>
    </source>
</reference>
<evidence type="ECO:0000259" key="10">
    <source>
        <dbReference type="PROSITE" id="PS51643"/>
    </source>
</evidence>
<dbReference type="SMART" id="SM00487">
    <property type="entry name" value="DEXDc"/>
    <property type="match status" value="1"/>
</dbReference>
<organism evidence="11 12">
    <name type="scientific">Pseudoxanthomonas spadix (strain BD-a59)</name>
    <dbReference type="NCBI Taxonomy" id="1045855"/>
    <lineage>
        <taxon>Bacteria</taxon>
        <taxon>Pseudomonadati</taxon>
        <taxon>Pseudomonadota</taxon>
        <taxon>Gammaproteobacteria</taxon>
        <taxon>Lysobacterales</taxon>
        <taxon>Lysobacteraceae</taxon>
        <taxon>Pseudoxanthomonas</taxon>
    </lineage>
</organism>
<evidence type="ECO:0000256" key="4">
    <source>
        <dbReference type="ARBA" id="ARBA00022741"/>
    </source>
</evidence>
<evidence type="ECO:0000256" key="2">
    <source>
        <dbReference type="ARBA" id="ARBA00009046"/>
    </source>
</evidence>
<dbReference type="OrthoDB" id="9810236at2"/>
<dbReference type="GO" id="GO:0005524">
    <property type="term" value="F:ATP binding"/>
    <property type="evidence" value="ECO:0007669"/>
    <property type="project" value="UniProtKB-KW"/>
</dbReference>
<dbReference type="GO" id="GO:0003677">
    <property type="term" value="F:DNA binding"/>
    <property type="evidence" value="ECO:0007669"/>
    <property type="project" value="TreeGrafter"/>
</dbReference>
<name>G7UW33_PSEUP</name>
<keyword evidence="12" id="KW-1185">Reference proteome</keyword>
<dbReference type="InterPro" id="IPR011545">
    <property type="entry name" value="DEAD/DEAH_box_helicase_dom"/>
</dbReference>
<dbReference type="SUPFAM" id="SSF52540">
    <property type="entry name" value="P-loop containing nucleoside triphosphate hydrolases"/>
    <property type="match status" value="1"/>
</dbReference>
<proteinExistence type="inferred from homology"/>
<dbReference type="Proteomes" id="UP000005870">
    <property type="component" value="Chromosome"/>
</dbReference>
<comment type="similarity">
    <text evidence="1">In the N-terminal section; belongs to the CRISPR-associated nuclease Cas3-HD family.</text>
</comment>
<dbReference type="NCBIfam" id="TIGR01596">
    <property type="entry name" value="cas3_HD"/>
    <property type="match status" value="1"/>
</dbReference>
<dbReference type="PANTHER" id="PTHR47962:SF5">
    <property type="entry name" value="ATP-DEPENDENT HELICASE LHR-RELATED"/>
    <property type="match status" value="1"/>
</dbReference>
<dbReference type="AlphaFoldDB" id="G7UW33"/>
<comment type="similarity">
    <text evidence="2">In the central section; belongs to the CRISPR-associated helicase Cas3 family.</text>
</comment>
<dbReference type="RefSeq" id="WP_014161864.1">
    <property type="nucleotide sequence ID" value="NC_016147.2"/>
</dbReference>
<accession>G7UW33</accession>
<dbReference type="PROSITE" id="PS51643">
    <property type="entry name" value="HD_CAS3"/>
    <property type="match status" value="1"/>
</dbReference>
<evidence type="ECO:0000313" key="12">
    <source>
        <dbReference type="Proteomes" id="UP000005870"/>
    </source>
</evidence>
<dbReference type="Pfam" id="PF22590">
    <property type="entry name" value="Cas3-like_C_2"/>
    <property type="match status" value="1"/>
</dbReference>
<evidence type="ECO:0008006" key="13">
    <source>
        <dbReference type="Google" id="ProtNLM"/>
    </source>
</evidence>
<dbReference type="InterPro" id="IPR027417">
    <property type="entry name" value="P-loop_NTPase"/>
</dbReference>
<evidence type="ECO:0000256" key="3">
    <source>
        <dbReference type="ARBA" id="ARBA00022723"/>
    </source>
</evidence>
<keyword evidence="7" id="KW-0067">ATP-binding</keyword>
<dbReference type="GO" id="GO:0046872">
    <property type="term" value="F:metal ion binding"/>
    <property type="evidence" value="ECO:0007669"/>
    <property type="project" value="UniProtKB-KW"/>
</dbReference>
<dbReference type="PANTHER" id="PTHR47962">
    <property type="entry name" value="ATP-DEPENDENT HELICASE LHR-RELATED-RELATED"/>
    <property type="match status" value="1"/>
</dbReference>
<gene>
    <name evidence="11" type="ordered locus">DSC_15235</name>
</gene>
<protein>
    <recommendedName>
        <fullName evidence="13">CRISPR-associated helicase Cas3</fullName>
    </recommendedName>
</protein>
<dbReference type="STRING" id="1045855.DSC_15235"/>
<dbReference type="InterPro" id="IPR006483">
    <property type="entry name" value="CRISPR-assoc_Cas3_HD"/>
</dbReference>
<dbReference type="KEGG" id="psd:DSC_15235"/>
<keyword evidence="8" id="KW-0051">Antiviral defense</keyword>
<evidence type="ECO:0000256" key="8">
    <source>
        <dbReference type="ARBA" id="ARBA00023118"/>
    </source>
</evidence>
<dbReference type="InterPro" id="IPR038257">
    <property type="entry name" value="CRISPR-assoc_Cas3_HD_sf"/>
</dbReference>
<dbReference type="Pfam" id="PF01966">
    <property type="entry name" value="HD"/>
    <property type="match status" value="1"/>
</dbReference>
<dbReference type="PROSITE" id="PS51192">
    <property type="entry name" value="HELICASE_ATP_BIND_1"/>
    <property type="match status" value="1"/>
</dbReference>
<dbReference type="GO" id="GO:0004386">
    <property type="term" value="F:helicase activity"/>
    <property type="evidence" value="ECO:0007669"/>
    <property type="project" value="UniProtKB-KW"/>
</dbReference>
<dbReference type="InterPro" id="IPR054712">
    <property type="entry name" value="Cas3-like_dom"/>
</dbReference>
<evidence type="ECO:0000256" key="5">
    <source>
        <dbReference type="ARBA" id="ARBA00022801"/>
    </source>
</evidence>
<dbReference type="Gene3D" id="1.10.3210.30">
    <property type="match status" value="1"/>
</dbReference>
<dbReference type="GO" id="GO:0016887">
    <property type="term" value="F:ATP hydrolysis activity"/>
    <property type="evidence" value="ECO:0007669"/>
    <property type="project" value="TreeGrafter"/>
</dbReference>
<evidence type="ECO:0000313" key="11">
    <source>
        <dbReference type="EMBL" id="AER57691.1"/>
    </source>
</evidence>
<dbReference type="HOGENOM" id="CLU_010123_0_0_6"/>
<dbReference type="InterPro" id="IPR052511">
    <property type="entry name" value="ATP-dep_Helicase"/>
</dbReference>
<feature type="domain" description="Helicase ATP-binding" evidence="9">
    <location>
        <begin position="234"/>
        <end position="421"/>
    </location>
</feature>
<dbReference type="InterPro" id="IPR014001">
    <property type="entry name" value="Helicase_ATP-bd"/>
</dbReference>
<dbReference type="CDD" id="cd09641">
    <property type="entry name" value="Cas3''_I"/>
    <property type="match status" value="1"/>
</dbReference>
<keyword evidence="4" id="KW-0547">Nucleotide-binding</keyword>
<dbReference type="Pfam" id="PF00270">
    <property type="entry name" value="DEAD"/>
    <property type="match status" value="1"/>
</dbReference>
<evidence type="ECO:0000256" key="1">
    <source>
        <dbReference type="ARBA" id="ARBA00006847"/>
    </source>
</evidence>
<keyword evidence="3" id="KW-0479">Metal-binding</keyword>
<evidence type="ECO:0000256" key="7">
    <source>
        <dbReference type="ARBA" id="ARBA00022840"/>
    </source>
</evidence>
<dbReference type="Gene3D" id="3.40.50.300">
    <property type="entry name" value="P-loop containing nucleotide triphosphate hydrolases"/>
    <property type="match status" value="2"/>
</dbReference>
<keyword evidence="6" id="KW-0347">Helicase</keyword>
<sequence length="744" mass="83141">MEFYAHSTDRKDCSDWQGLRAHLLGVAERASTNAAPFGGQELGWIAGALHDLGKYTRRFQDRLRGEVPRVDHATWGARIAQQRYKGLGTLMAYAIAGHHAGLANGTLGEARSCLRERLSEDYLLRELPPLLPEWEHELELPQRLALPTRFSSVSTRPAFQFSLLARMVFSCLVDADFVDTDNFYRRIEGRDPRPERTGPSLDVLRAKLDAHLVSLPRQGGINPLRADILKHVRAQATHKPGLFSLTVPTGGGKTLASLAFALDHAIAHGLRRVIYVVPFTSIIEQTAAVFRSVFGELGEDAVLEHHSAFFDDPKSELQSKEKRHLAMENWDAPIIVTTAVQFFESLFADRPARCRKLHNIAASVVILDEAQTLPLHLLRPCMQALDELALNYRVSMMLCTATQPALGKADGFKDGLEGVRELAPDPPGLYRQLKRVSVQHAGPLDDAALAGHLRSREQILCIVNNRRHARALFDAIADLPGACHLTTLMYARHRSQVLQDLRTRLKAGQPCRLVSTSLIEAGVDVSFPAVLRAEAGLDSIAQAAGRCNRNMEWAVEDSQVLVFESPDWAPPKELKLFAEAFRMIERRHRADLLSLEAVTDYFRELYWRRDGQLGEMLLQLFDGAIVDDLPLETLAARFRMIEANMRPVIVPYDPQTGAEDPFVASVLRDLEYAPGAARKLQPFLVQVPRQGYDALWNAGAIQPVAPERYGEQFVRLVNPRLYHPKFGLHWDDNPQFLAAEGLVG</sequence>
<dbReference type="InterPro" id="IPR006674">
    <property type="entry name" value="HD_domain"/>
</dbReference>
<dbReference type="eggNOG" id="COG1203">
    <property type="taxonomic scope" value="Bacteria"/>
</dbReference>
<keyword evidence="5" id="KW-0378">Hydrolase</keyword>
<evidence type="ECO:0000259" key="9">
    <source>
        <dbReference type="PROSITE" id="PS51192"/>
    </source>
</evidence>
<dbReference type="GO" id="GO:0051607">
    <property type="term" value="P:defense response to virus"/>
    <property type="evidence" value="ECO:0007669"/>
    <property type="project" value="UniProtKB-KW"/>
</dbReference>
<feature type="domain" description="HD Cas3-type" evidence="10">
    <location>
        <begin position="12"/>
        <end position="178"/>
    </location>
</feature>
<dbReference type="SUPFAM" id="SSF109604">
    <property type="entry name" value="HD-domain/PDEase-like"/>
    <property type="match status" value="1"/>
</dbReference>
<evidence type="ECO:0000256" key="6">
    <source>
        <dbReference type="ARBA" id="ARBA00022806"/>
    </source>
</evidence>
<dbReference type="EMBL" id="CP003093">
    <property type="protein sequence ID" value="AER57691.1"/>
    <property type="molecule type" value="Genomic_DNA"/>
</dbReference>